<dbReference type="InterPro" id="IPR006592">
    <property type="entry name" value="RNA_pol_N"/>
</dbReference>
<dbReference type="GO" id="GO:0003677">
    <property type="term" value="F:DNA binding"/>
    <property type="evidence" value="ECO:0007669"/>
    <property type="project" value="InterPro"/>
</dbReference>
<feature type="compositionally biased region" description="Basic and acidic residues" evidence="13">
    <location>
        <begin position="733"/>
        <end position="748"/>
    </location>
</feature>
<reference evidence="15" key="1">
    <citation type="journal article" date="2017" name="Nature">
        <title>The genome of Chenopodium quinoa.</title>
        <authorList>
            <person name="Jarvis D.E."/>
            <person name="Ho Y.S."/>
            <person name="Lightfoot D.J."/>
            <person name="Schmoeckel S.M."/>
            <person name="Li B."/>
            <person name="Borm T.J.A."/>
            <person name="Ohyanagi H."/>
            <person name="Mineta K."/>
            <person name="Michell C.T."/>
            <person name="Saber N."/>
            <person name="Kharbatia N.M."/>
            <person name="Rupper R.R."/>
            <person name="Sharp A.R."/>
            <person name="Dally N."/>
            <person name="Boughton B.A."/>
            <person name="Woo Y.H."/>
            <person name="Gao G."/>
            <person name="Schijlen E.G.W.M."/>
            <person name="Guo X."/>
            <person name="Momin A.A."/>
            <person name="Negrao S."/>
            <person name="Al-Babili S."/>
            <person name="Gehring C."/>
            <person name="Roessner U."/>
            <person name="Jung C."/>
            <person name="Murphy K."/>
            <person name="Arold S.T."/>
            <person name="Gojobori T."/>
            <person name="van der Linden C.G."/>
            <person name="van Loo E.N."/>
            <person name="Jellen E.N."/>
            <person name="Maughan P.J."/>
            <person name="Tester M."/>
        </authorList>
    </citation>
    <scope>NUCLEOTIDE SEQUENCE [LARGE SCALE GENOMIC DNA]</scope>
    <source>
        <strain evidence="15">cv. PI 614886</strain>
    </source>
</reference>
<comment type="similarity">
    <text evidence="2 12">Belongs to the RNA polymerase beta' chain family.</text>
</comment>
<comment type="subcellular location">
    <subcellularLocation>
        <location evidence="1">Nucleus</location>
    </subcellularLocation>
</comment>
<feature type="region of interest" description="Disordered" evidence="13">
    <location>
        <begin position="733"/>
        <end position="761"/>
    </location>
</feature>
<keyword evidence="8" id="KW-0460">Magnesium</keyword>
<protein>
    <recommendedName>
        <fullName evidence="12">DNA-directed RNA polymerase subunit</fullName>
        <ecNumber evidence="12">2.7.7.6</ecNumber>
    </recommendedName>
</protein>
<keyword evidence="4 12" id="KW-0808">Transferase</keyword>
<comment type="catalytic activity">
    <reaction evidence="11 12">
        <text>RNA(n) + a ribonucleoside 5'-triphosphate = RNA(n+1) + diphosphate</text>
        <dbReference type="Rhea" id="RHEA:21248"/>
        <dbReference type="Rhea" id="RHEA-COMP:14527"/>
        <dbReference type="Rhea" id="RHEA-COMP:17342"/>
        <dbReference type="ChEBI" id="CHEBI:33019"/>
        <dbReference type="ChEBI" id="CHEBI:61557"/>
        <dbReference type="ChEBI" id="CHEBI:140395"/>
        <dbReference type="EC" id="2.7.7.6"/>
    </reaction>
</comment>
<keyword evidence="3 12" id="KW-0240">DNA-directed RNA polymerase</keyword>
<feature type="compositionally biased region" description="Acidic residues" evidence="13">
    <location>
        <begin position="1312"/>
        <end position="1329"/>
    </location>
</feature>
<feature type="compositionally biased region" description="Acidic residues" evidence="13">
    <location>
        <begin position="1291"/>
        <end position="1303"/>
    </location>
</feature>
<dbReference type="Pfam" id="PF00623">
    <property type="entry name" value="RNA_pol_Rpb1_2"/>
    <property type="match status" value="1"/>
</dbReference>
<dbReference type="Pfam" id="PF05000">
    <property type="entry name" value="RNA_pol_Rpb1_4"/>
    <property type="match status" value="1"/>
</dbReference>
<dbReference type="Gene3D" id="4.10.860.120">
    <property type="entry name" value="RNA polymerase II, clamp domain"/>
    <property type="match status" value="1"/>
</dbReference>
<feature type="domain" description="RNA polymerase N-terminal" evidence="14">
    <location>
        <begin position="318"/>
        <end position="635"/>
    </location>
</feature>
<evidence type="ECO:0000256" key="12">
    <source>
        <dbReference type="RuleBase" id="RU004279"/>
    </source>
</evidence>
<name>A0A803N218_CHEQI</name>
<reference evidence="15" key="2">
    <citation type="submission" date="2021-03" db="UniProtKB">
        <authorList>
            <consortium name="EnsemblPlants"/>
        </authorList>
    </citation>
    <scope>IDENTIFICATION</scope>
</reference>
<dbReference type="EnsemblPlants" id="AUR62039171-RA">
    <property type="protein sequence ID" value="AUR62039171-RA:cds"/>
    <property type="gene ID" value="AUR62039171"/>
</dbReference>
<dbReference type="Gene3D" id="2.40.40.20">
    <property type="match status" value="1"/>
</dbReference>
<organism evidence="15 16">
    <name type="scientific">Chenopodium quinoa</name>
    <name type="common">Quinoa</name>
    <dbReference type="NCBI Taxonomy" id="63459"/>
    <lineage>
        <taxon>Eukaryota</taxon>
        <taxon>Viridiplantae</taxon>
        <taxon>Streptophyta</taxon>
        <taxon>Embryophyta</taxon>
        <taxon>Tracheophyta</taxon>
        <taxon>Spermatophyta</taxon>
        <taxon>Magnoliopsida</taxon>
        <taxon>eudicotyledons</taxon>
        <taxon>Gunneridae</taxon>
        <taxon>Pentapetalae</taxon>
        <taxon>Caryophyllales</taxon>
        <taxon>Chenopodiaceae</taxon>
        <taxon>Chenopodioideae</taxon>
        <taxon>Atripliceae</taxon>
        <taxon>Chenopodium</taxon>
    </lineage>
</organism>
<dbReference type="InterPro" id="IPR044893">
    <property type="entry name" value="RNA_pol_Rpb1_clamp_domain"/>
</dbReference>
<dbReference type="GO" id="GO:0005736">
    <property type="term" value="C:RNA polymerase I complex"/>
    <property type="evidence" value="ECO:0007669"/>
    <property type="project" value="TreeGrafter"/>
</dbReference>
<feature type="compositionally biased region" description="Basic residues" evidence="13">
    <location>
        <begin position="749"/>
        <end position="758"/>
    </location>
</feature>
<keyword evidence="10" id="KW-0539">Nucleus</keyword>
<dbReference type="EC" id="2.7.7.6" evidence="12"/>
<dbReference type="FunFam" id="1.10.150.390:FF:000005">
    <property type="entry name" value="DNA-directed RNA polymerase subunit"/>
    <property type="match status" value="1"/>
</dbReference>
<evidence type="ECO:0000256" key="1">
    <source>
        <dbReference type="ARBA" id="ARBA00004123"/>
    </source>
</evidence>
<dbReference type="InterPro" id="IPR042102">
    <property type="entry name" value="RNA_pol_Rpb1_3_sf"/>
</dbReference>
<evidence type="ECO:0000256" key="5">
    <source>
        <dbReference type="ARBA" id="ARBA00022695"/>
    </source>
</evidence>
<dbReference type="Gene3D" id="3.30.1490.180">
    <property type="entry name" value="RNA polymerase ii"/>
    <property type="match status" value="1"/>
</dbReference>
<dbReference type="InterPro" id="IPR007080">
    <property type="entry name" value="RNA_pol_Rpb1_1"/>
</dbReference>
<evidence type="ECO:0000256" key="7">
    <source>
        <dbReference type="ARBA" id="ARBA00022833"/>
    </source>
</evidence>
<keyword evidence="7" id="KW-0862">Zinc</keyword>
<dbReference type="Pfam" id="PF04997">
    <property type="entry name" value="RNA_pol_Rpb1_1"/>
    <property type="match status" value="1"/>
</dbReference>
<dbReference type="InterPro" id="IPR045867">
    <property type="entry name" value="DNA-dir_RpoC_beta_prime"/>
</dbReference>
<proteinExistence type="inferred from homology"/>
<evidence type="ECO:0000313" key="16">
    <source>
        <dbReference type="Proteomes" id="UP000596660"/>
    </source>
</evidence>
<dbReference type="Gene3D" id="6.20.50.80">
    <property type="match status" value="1"/>
</dbReference>
<dbReference type="PANTHER" id="PTHR19376:SF11">
    <property type="entry name" value="DNA-DIRECTED RNA POLYMERASE I SUBUNIT RPA1"/>
    <property type="match status" value="1"/>
</dbReference>
<dbReference type="SMART" id="SM00663">
    <property type="entry name" value="RPOLA_N"/>
    <property type="match status" value="1"/>
</dbReference>
<evidence type="ECO:0000259" key="14">
    <source>
        <dbReference type="SMART" id="SM00663"/>
    </source>
</evidence>
<keyword evidence="16" id="KW-1185">Reference proteome</keyword>
<dbReference type="Pfam" id="PF04983">
    <property type="entry name" value="RNA_pol_Rpb1_3"/>
    <property type="match status" value="1"/>
</dbReference>
<dbReference type="GO" id="GO:0046872">
    <property type="term" value="F:metal ion binding"/>
    <property type="evidence" value="ECO:0007669"/>
    <property type="project" value="UniProtKB-KW"/>
</dbReference>
<dbReference type="InterPro" id="IPR000722">
    <property type="entry name" value="RNA_pol_asu"/>
</dbReference>
<evidence type="ECO:0000256" key="4">
    <source>
        <dbReference type="ARBA" id="ARBA00022679"/>
    </source>
</evidence>
<dbReference type="InterPro" id="IPR007083">
    <property type="entry name" value="RNA_pol_Rpb1_4"/>
</dbReference>
<keyword evidence="5 12" id="KW-0548">Nucleotidyltransferase</keyword>
<evidence type="ECO:0000256" key="3">
    <source>
        <dbReference type="ARBA" id="ARBA00022478"/>
    </source>
</evidence>
<evidence type="ECO:0000256" key="13">
    <source>
        <dbReference type="SAM" id="MobiDB-lite"/>
    </source>
</evidence>
<dbReference type="InterPro" id="IPR007066">
    <property type="entry name" value="RNA_pol_Rpb1_3"/>
</dbReference>
<dbReference type="FunFam" id="2.40.40.20:FF:000019">
    <property type="entry name" value="DNA-directed RNA polymerase II subunit RPB1"/>
    <property type="match status" value="1"/>
</dbReference>
<dbReference type="Gene3D" id="1.10.132.30">
    <property type="match status" value="1"/>
</dbReference>
<dbReference type="Gene3D" id="3.30.70.2850">
    <property type="match status" value="1"/>
</dbReference>
<dbReference type="OMA" id="LEDNRIC"/>
<dbReference type="Gene3D" id="6.10.250.2940">
    <property type="match status" value="1"/>
</dbReference>
<dbReference type="CDD" id="cd01435">
    <property type="entry name" value="RNAP_I_RPA1_N"/>
    <property type="match status" value="1"/>
</dbReference>
<dbReference type="Gene3D" id="1.10.150.390">
    <property type="match status" value="1"/>
</dbReference>
<dbReference type="GO" id="GO:0003899">
    <property type="term" value="F:DNA-directed RNA polymerase activity"/>
    <property type="evidence" value="ECO:0007669"/>
    <property type="project" value="UniProtKB-EC"/>
</dbReference>
<sequence>MNQTSESASETVAGVRFGVMTDEEIRKLSVVKITNRNILNLVGRPEPGGLCDPALGPSDDHSLCKTCGHRAFYCPGHCGHIDFVSLVYHPLLFDMLYRILQNTCLACYHFKAPPEEVEMCVCKLNLITNGDIVGARELDNSNGYPNDSYKSLGGIFEGLKHRSLTSFQLTEALSVLKSLLKKRSPKCNRCGAKNPPITKPTFGWFHMGGLNDSNIKANIIKGHRLDGPLAEGDDDNALSEVENAEDHDDGKLASLKQRKKKDDLQLEFMKWKKSRSLLPTEVRGILERLWENEARFCSFVCDIQQHQGFTSEKKAAFMMFFLKTLLVPPLKFRPPSKGGELVMEHPRTVLLSKILESNISLANAYEQHAEHNFILSRWMNLQQSVNVLFNSKSAAGPGQRELASGICQSLEKKEGLFRQKMMGKRVNFACRSVISPDPYLAVNEIGIPPVFALKLTYPERVTPWNVTSLREAIVNGPDIHPGATHYVDKITSKLPPIRKSRIAFARKLPSSRGVTTQPGKSFSNDYEGKVVHRHLRNGDVVLVNRQPTLHKPSIIALKVRVLPGEKTIRFHYANCDSFNADFDGDEINVHFPQDEISRAEAYNIVNADNQYIVPTRGDPKRALIQDHIVGAVLLTKRDTFLTLQEFNELLYMSGVCSSGASSLNAKSEKKISVVDAENVIQVHPPAIIKPQMLWTGKQVITAILNHVTRGSLPFTAKKRAKIAREYFGRDESKRKNDENLKTAEEGSQKKKKKSRSSKKMIAGDSAISIQRDPSHSIDEDVVFVYKNELVQGVIDKEQFGKFGLVHTVQEMYGSDAAGTLLSVLSRVLTAFLQLHGFTCGVDDILLLQPYDILRKKLLDICHNCGEEVHQQFIGREEEGLEFSEMQIEIEKAVRRNGESAIALLDGLMRSKLNTLSSAVTKLFPEGLIKPFRKNCLSLMTLSGAKGGTFNFQQISLLLGQQELEGKRVPRMVSGKTLPCFVPWDCSARAGGFISDRYLTGLRPQEFYFHCMAGREGLVDTAVKTSRSGYLQRCLIKNLECLSVQYDYTVRDADGSVIQFRYGEDGIDVHKKNYMHEYEALALNQSLIVSTNPLSQIDDGSLSKYIDEDNEVPNQLAKEAKEFYKGHPKDCLNFLKLVKNKYYMSLAQPGEPVGIIAAQSVGEPSTQMTDDAEQLAAMLKRITVADLIENMEVSVVPFAIEKHEICSIYKLKIKLYDPVLYPPHTDITLKDCHSTLLDEYMSEMEAAIKSHLLLLSRICGIKSESQPKGSADMDEDGGDHSSKVRKRKQQDEIEYEDDSEEVEEGNPVADRENGDEDGDLDEDGEVSEDNDVLKTSSGPDSDEQKDKPEAYQRKKSDNDKAIYVDCDGLIFEVHFKLSNEPHILLAQIAEKVAKKVYVKTAGKIEQCKVVELHLDDSGMGGIPMLRKGKESRPALQTAGVDFAAFWDMQDELDVKLISSNDIYAMLSTYGVEAARATIITEIFTVFGHYGVTVDMRHLTLIADYMTHTGAYRPLSRSGGIIDSISPFSKMSYETASKFLTDAAAHGEVDTLETPSARICVGLPAKVGTGCFDLMHDLDV</sequence>
<evidence type="ECO:0000256" key="8">
    <source>
        <dbReference type="ARBA" id="ARBA00022842"/>
    </source>
</evidence>
<evidence type="ECO:0000256" key="6">
    <source>
        <dbReference type="ARBA" id="ARBA00022723"/>
    </source>
</evidence>
<dbReference type="SUPFAM" id="SSF64484">
    <property type="entry name" value="beta and beta-prime subunits of DNA dependent RNA-polymerase"/>
    <property type="match status" value="1"/>
</dbReference>
<evidence type="ECO:0000256" key="11">
    <source>
        <dbReference type="ARBA" id="ARBA00048552"/>
    </source>
</evidence>
<dbReference type="Proteomes" id="UP000596660">
    <property type="component" value="Unplaced"/>
</dbReference>
<dbReference type="InterPro" id="IPR038120">
    <property type="entry name" value="Rpb1_funnel_sf"/>
</dbReference>
<dbReference type="GO" id="GO:0006351">
    <property type="term" value="P:DNA-templated transcription"/>
    <property type="evidence" value="ECO:0007669"/>
    <property type="project" value="InterPro"/>
</dbReference>
<keyword evidence="6" id="KW-0479">Metal-binding</keyword>
<dbReference type="Pfam" id="PF04998">
    <property type="entry name" value="RNA_pol_Rpb1_5"/>
    <property type="match status" value="1"/>
</dbReference>
<dbReference type="Gene3D" id="1.10.274.100">
    <property type="entry name" value="RNA polymerase Rpb1, domain 3"/>
    <property type="match status" value="1"/>
</dbReference>
<feature type="compositionally biased region" description="Basic and acidic residues" evidence="13">
    <location>
        <begin position="1341"/>
        <end position="1354"/>
    </location>
</feature>
<dbReference type="Gramene" id="AUR62039171-RA">
    <property type="protein sequence ID" value="AUR62039171-RA:cds"/>
    <property type="gene ID" value="AUR62039171"/>
</dbReference>
<keyword evidence="9 12" id="KW-0804">Transcription</keyword>
<evidence type="ECO:0000313" key="15">
    <source>
        <dbReference type="EnsemblPlants" id="AUR62039171-RA:cds"/>
    </source>
</evidence>
<dbReference type="PANTHER" id="PTHR19376">
    <property type="entry name" value="DNA-DIRECTED RNA POLYMERASE"/>
    <property type="match status" value="1"/>
</dbReference>
<comment type="function">
    <text evidence="12">DNA-dependent RNA polymerase catalyzes the transcription of DNA into RNA using the four ribonucleoside triphosphates as substrates.</text>
</comment>
<evidence type="ECO:0000256" key="10">
    <source>
        <dbReference type="ARBA" id="ARBA00023242"/>
    </source>
</evidence>
<dbReference type="InterPro" id="IPR015699">
    <property type="entry name" value="DNA-dir_RNA_pol1_lsu_N"/>
</dbReference>
<feature type="region of interest" description="Disordered" evidence="13">
    <location>
        <begin position="1263"/>
        <end position="1354"/>
    </location>
</feature>
<dbReference type="InterPro" id="IPR007081">
    <property type="entry name" value="RNA_pol_Rpb1_5"/>
</dbReference>
<evidence type="ECO:0000256" key="9">
    <source>
        <dbReference type="ARBA" id="ARBA00023163"/>
    </source>
</evidence>
<evidence type="ECO:0000256" key="2">
    <source>
        <dbReference type="ARBA" id="ARBA00006460"/>
    </source>
</evidence>
<accession>A0A803N218</accession>